<sequence>MCFFVSLDLLHVIQESYITSFCLGKNQLYIKKTRLTKFESHFNIT</sequence>
<name>A0A0A9E9F8_ARUDO</name>
<dbReference type="AlphaFoldDB" id="A0A0A9E9F8"/>
<evidence type="ECO:0000313" key="1">
    <source>
        <dbReference type="EMBL" id="JAD97429.1"/>
    </source>
</evidence>
<proteinExistence type="predicted"/>
<reference evidence="1" key="1">
    <citation type="submission" date="2014-09" db="EMBL/GenBank/DDBJ databases">
        <authorList>
            <person name="Magalhaes I.L.F."/>
            <person name="Oliveira U."/>
            <person name="Santos F.R."/>
            <person name="Vidigal T.H.D.A."/>
            <person name="Brescovit A.D."/>
            <person name="Santos A.J."/>
        </authorList>
    </citation>
    <scope>NUCLEOTIDE SEQUENCE</scope>
    <source>
        <tissue evidence="1">Shoot tissue taken approximately 20 cm above the soil surface</tissue>
    </source>
</reference>
<accession>A0A0A9E9F8</accession>
<reference evidence="1" key="2">
    <citation type="journal article" date="2015" name="Data Brief">
        <title>Shoot transcriptome of the giant reed, Arundo donax.</title>
        <authorList>
            <person name="Barrero R.A."/>
            <person name="Guerrero F.D."/>
            <person name="Moolhuijzen P."/>
            <person name="Goolsby J.A."/>
            <person name="Tidwell J."/>
            <person name="Bellgard S.E."/>
            <person name="Bellgard M.I."/>
        </authorList>
    </citation>
    <scope>NUCLEOTIDE SEQUENCE</scope>
    <source>
        <tissue evidence="1">Shoot tissue taken approximately 20 cm above the soil surface</tissue>
    </source>
</reference>
<protein>
    <submittedName>
        <fullName evidence="1">Uncharacterized protein</fullName>
    </submittedName>
</protein>
<dbReference type="EMBL" id="GBRH01200466">
    <property type="protein sequence ID" value="JAD97429.1"/>
    <property type="molecule type" value="Transcribed_RNA"/>
</dbReference>
<organism evidence="1">
    <name type="scientific">Arundo donax</name>
    <name type="common">Giant reed</name>
    <name type="synonym">Donax arundinaceus</name>
    <dbReference type="NCBI Taxonomy" id="35708"/>
    <lineage>
        <taxon>Eukaryota</taxon>
        <taxon>Viridiplantae</taxon>
        <taxon>Streptophyta</taxon>
        <taxon>Embryophyta</taxon>
        <taxon>Tracheophyta</taxon>
        <taxon>Spermatophyta</taxon>
        <taxon>Magnoliopsida</taxon>
        <taxon>Liliopsida</taxon>
        <taxon>Poales</taxon>
        <taxon>Poaceae</taxon>
        <taxon>PACMAD clade</taxon>
        <taxon>Arundinoideae</taxon>
        <taxon>Arundineae</taxon>
        <taxon>Arundo</taxon>
    </lineage>
</organism>